<accession>A0ABR2UEG8</accession>
<keyword evidence="2" id="KW-1185">Reference proteome</keyword>
<evidence type="ECO:0000313" key="2">
    <source>
        <dbReference type="Proteomes" id="UP001408356"/>
    </source>
</evidence>
<dbReference type="EMBL" id="JARVKF010000447">
    <property type="protein sequence ID" value="KAK9412858.1"/>
    <property type="molecule type" value="Genomic_DNA"/>
</dbReference>
<evidence type="ECO:0000313" key="1">
    <source>
        <dbReference type="EMBL" id="KAK9412858.1"/>
    </source>
</evidence>
<comment type="caution">
    <text evidence="1">The sequence shown here is derived from an EMBL/GenBank/DDBJ whole genome shotgun (WGS) entry which is preliminary data.</text>
</comment>
<proteinExistence type="predicted"/>
<sequence length="265" mass="28606">MALPTSNSSNSTALDLSNNWLFSLFPDNCTSGGTSIRGDSTSWHCQSPGNDYYSVWAIDATSPVKPLWYIELFANVYCLGEPVGRIDKDSKKGCHLPGSQIQGYLVYKLKAPGPPAPANLSATSPVTSPTPRAVARGAHLFSRDSADSQYAITKDKTEVSDANSWTFALHDHENCDGQPFFVYGNGSLACRNTNTIANNIVSWMEAPHKIDPDHMVLFWAEEQCSGDIIHQLSNETSAETCFHPGPAAKSWAVASRRSSSAASGS</sequence>
<name>A0ABR2UEG8_9PEZI</name>
<protein>
    <submittedName>
        <fullName evidence="1">Uncharacterized protein</fullName>
    </submittedName>
</protein>
<gene>
    <name evidence="1" type="ORF">SUNI508_12271</name>
</gene>
<reference evidence="1 2" key="1">
    <citation type="journal article" date="2024" name="J. Plant Pathol.">
        <title>Sequence and assembly of the genome of Seiridium unicorne, isolate CBS 538.82, causal agent of cypress canker disease.</title>
        <authorList>
            <person name="Scali E."/>
            <person name="Rocca G.D."/>
            <person name="Danti R."/>
            <person name="Garbelotto M."/>
            <person name="Barberini S."/>
            <person name="Baroncelli R."/>
            <person name="Emiliani G."/>
        </authorList>
    </citation>
    <scope>NUCLEOTIDE SEQUENCE [LARGE SCALE GENOMIC DNA]</scope>
    <source>
        <strain evidence="1 2">BM-138-508</strain>
    </source>
</reference>
<dbReference type="Proteomes" id="UP001408356">
    <property type="component" value="Unassembled WGS sequence"/>
</dbReference>
<organism evidence="1 2">
    <name type="scientific">Seiridium unicorne</name>
    <dbReference type="NCBI Taxonomy" id="138068"/>
    <lineage>
        <taxon>Eukaryota</taxon>
        <taxon>Fungi</taxon>
        <taxon>Dikarya</taxon>
        <taxon>Ascomycota</taxon>
        <taxon>Pezizomycotina</taxon>
        <taxon>Sordariomycetes</taxon>
        <taxon>Xylariomycetidae</taxon>
        <taxon>Amphisphaeriales</taxon>
        <taxon>Sporocadaceae</taxon>
        <taxon>Seiridium</taxon>
    </lineage>
</organism>